<reference evidence="1" key="2">
    <citation type="submission" date="2022-06" db="UniProtKB">
        <authorList>
            <consortium name="EnsemblMetazoa"/>
        </authorList>
    </citation>
    <scope>IDENTIFICATION</scope>
    <source>
        <strain evidence="1">PS312</strain>
    </source>
</reference>
<dbReference type="AlphaFoldDB" id="A0A2A6BUW8"/>
<name>A0A2A6BUW8_PRIPA</name>
<evidence type="ECO:0000313" key="1">
    <source>
        <dbReference type="EnsemblMetazoa" id="PPA01224.1"/>
    </source>
</evidence>
<organism evidence="1 2">
    <name type="scientific">Pristionchus pacificus</name>
    <name type="common">Parasitic nematode worm</name>
    <dbReference type="NCBI Taxonomy" id="54126"/>
    <lineage>
        <taxon>Eukaryota</taxon>
        <taxon>Metazoa</taxon>
        <taxon>Ecdysozoa</taxon>
        <taxon>Nematoda</taxon>
        <taxon>Chromadorea</taxon>
        <taxon>Rhabditida</taxon>
        <taxon>Rhabditina</taxon>
        <taxon>Diplogasteromorpha</taxon>
        <taxon>Diplogasteroidea</taxon>
        <taxon>Neodiplogasteridae</taxon>
        <taxon>Pristionchus</taxon>
    </lineage>
</organism>
<gene>
    <name evidence="1" type="primary">WBGene00090778</name>
</gene>
<accession>A0A8R1Y6R0</accession>
<reference evidence="2" key="1">
    <citation type="journal article" date="2008" name="Nat. Genet.">
        <title>The Pristionchus pacificus genome provides a unique perspective on nematode lifestyle and parasitism.</title>
        <authorList>
            <person name="Dieterich C."/>
            <person name="Clifton S.W."/>
            <person name="Schuster L.N."/>
            <person name="Chinwalla A."/>
            <person name="Delehaunty K."/>
            <person name="Dinkelacker I."/>
            <person name="Fulton L."/>
            <person name="Fulton R."/>
            <person name="Godfrey J."/>
            <person name="Minx P."/>
            <person name="Mitreva M."/>
            <person name="Roeseler W."/>
            <person name="Tian H."/>
            <person name="Witte H."/>
            <person name="Yang S.P."/>
            <person name="Wilson R.K."/>
            <person name="Sommer R.J."/>
        </authorList>
    </citation>
    <scope>NUCLEOTIDE SEQUENCE [LARGE SCALE GENOMIC DNA]</scope>
    <source>
        <strain evidence="2">PS312</strain>
    </source>
</reference>
<protein>
    <submittedName>
        <fullName evidence="1">Uncharacterized protein</fullName>
    </submittedName>
</protein>
<sequence length="111" mass="12118">FSLVSHAVGCITLPHSSRTSRRYPLLAPSHRHHGHLHVPTQHAHSRLDAPTGAPAHVRTDGWLARLVVALRRPRIGLRAPDAVVHSACDAWPQMLIYPSITVAACCSYDLG</sequence>
<dbReference type="Proteomes" id="UP000005239">
    <property type="component" value="Unassembled WGS sequence"/>
</dbReference>
<proteinExistence type="predicted"/>
<keyword evidence="2" id="KW-1185">Reference proteome</keyword>
<dbReference type="EnsemblMetazoa" id="PPA01224.1">
    <property type="protein sequence ID" value="PPA01224.1"/>
    <property type="gene ID" value="WBGene00090778"/>
</dbReference>
<accession>A0A2A6BUW8</accession>
<evidence type="ECO:0000313" key="2">
    <source>
        <dbReference type="Proteomes" id="UP000005239"/>
    </source>
</evidence>